<protein>
    <recommendedName>
        <fullName evidence="1">Peptidase M13 C-terminal domain-containing protein</fullName>
    </recommendedName>
</protein>
<feature type="domain" description="Peptidase M13 C-terminal" evidence="1">
    <location>
        <begin position="21"/>
        <end position="154"/>
    </location>
</feature>
<evidence type="ECO:0000313" key="2">
    <source>
        <dbReference type="EMBL" id="OQV17759.1"/>
    </source>
</evidence>
<dbReference type="SUPFAM" id="SSF55486">
    <property type="entry name" value="Metalloproteases ('zincins'), catalytic domain"/>
    <property type="match status" value="1"/>
</dbReference>
<evidence type="ECO:0000313" key="3">
    <source>
        <dbReference type="Proteomes" id="UP000192578"/>
    </source>
</evidence>
<dbReference type="Proteomes" id="UP000192578">
    <property type="component" value="Unassembled WGS sequence"/>
</dbReference>
<dbReference type="InterPro" id="IPR024079">
    <property type="entry name" value="MetalloPept_cat_dom_sf"/>
</dbReference>
<dbReference type="EMBL" id="MTYJ01000057">
    <property type="protein sequence ID" value="OQV17759.1"/>
    <property type="molecule type" value="Genomic_DNA"/>
</dbReference>
<name>A0A1W0WRE4_HYPEX</name>
<dbReference type="GO" id="GO:0006508">
    <property type="term" value="P:proteolysis"/>
    <property type="evidence" value="ECO:0007669"/>
    <property type="project" value="InterPro"/>
</dbReference>
<dbReference type="GO" id="GO:0004222">
    <property type="term" value="F:metalloendopeptidase activity"/>
    <property type="evidence" value="ECO:0007669"/>
    <property type="project" value="InterPro"/>
</dbReference>
<dbReference type="InterPro" id="IPR018497">
    <property type="entry name" value="Peptidase_M13_C"/>
</dbReference>
<dbReference type="Gene3D" id="3.40.390.10">
    <property type="entry name" value="Collagenase (Catalytic Domain)"/>
    <property type="match status" value="1"/>
</dbReference>
<dbReference type="OrthoDB" id="6475849at2759"/>
<dbReference type="PROSITE" id="PS51885">
    <property type="entry name" value="NEPRILYSIN"/>
    <property type="match status" value="1"/>
</dbReference>
<proteinExistence type="predicted"/>
<dbReference type="Pfam" id="PF01431">
    <property type="entry name" value="Peptidase_M13"/>
    <property type="match status" value="1"/>
</dbReference>
<evidence type="ECO:0000259" key="1">
    <source>
        <dbReference type="Pfam" id="PF01431"/>
    </source>
</evidence>
<dbReference type="AlphaFoldDB" id="A0A1W0WRE4"/>
<dbReference type="InterPro" id="IPR000718">
    <property type="entry name" value="Peptidase_M13"/>
</dbReference>
<organism evidence="2 3">
    <name type="scientific">Hypsibius exemplaris</name>
    <name type="common">Freshwater tardigrade</name>
    <dbReference type="NCBI Taxonomy" id="2072580"/>
    <lineage>
        <taxon>Eukaryota</taxon>
        <taxon>Metazoa</taxon>
        <taxon>Ecdysozoa</taxon>
        <taxon>Tardigrada</taxon>
        <taxon>Eutardigrada</taxon>
        <taxon>Parachela</taxon>
        <taxon>Hypsibioidea</taxon>
        <taxon>Hypsibiidae</taxon>
        <taxon>Hypsibius</taxon>
    </lineage>
</organism>
<keyword evidence="3" id="KW-1185">Reference proteome</keyword>
<reference evidence="3" key="1">
    <citation type="submission" date="2017-01" db="EMBL/GenBank/DDBJ databases">
        <title>Comparative genomics of anhydrobiosis in the tardigrade Hypsibius dujardini.</title>
        <authorList>
            <person name="Yoshida Y."/>
            <person name="Koutsovoulos G."/>
            <person name="Laetsch D."/>
            <person name="Stevens L."/>
            <person name="Kumar S."/>
            <person name="Horikawa D."/>
            <person name="Ishino K."/>
            <person name="Komine S."/>
            <person name="Tomita M."/>
            <person name="Blaxter M."/>
            <person name="Arakawa K."/>
        </authorList>
    </citation>
    <scope>NUCLEOTIDE SEQUENCE [LARGE SCALE GENOMIC DNA]</scope>
    <source>
        <strain evidence="3">Z151</strain>
    </source>
</reference>
<gene>
    <name evidence="2" type="ORF">BV898_08216</name>
</gene>
<accession>A0A1W0WRE4</accession>
<comment type="caution">
    <text evidence="2">The sequence shown here is derived from an EMBL/GenBank/DDBJ whole genome shotgun (WGS) entry which is preliminary data.</text>
</comment>
<sequence length="156" mass="17786">MQVLNLAQVVNYNYTKTGWWTWTTETRQHYYARTADVVANTALTDYQKGRWTAIGLWRKNIADLAGLRVAYDPSIIISNGFLKEVQEIRAVTIASCKLITNGRPNSEKYCSSETAKSLRNYLDSDNYAPYEFRVVGALSHMSEFAQCYHCPLGSIR</sequence>